<organism evidence="1 2">
    <name type="scientific">Neofusicoccum parvum</name>
    <dbReference type="NCBI Taxonomy" id="310453"/>
    <lineage>
        <taxon>Eukaryota</taxon>
        <taxon>Fungi</taxon>
        <taxon>Dikarya</taxon>
        <taxon>Ascomycota</taxon>
        <taxon>Pezizomycotina</taxon>
        <taxon>Dothideomycetes</taxon>
        <taxon>Dothideomycetes incertae sedis</taxon>
        <taxon>Botryosphaeriales</taxon>
        <taxon>Botryosphaeriaceae</taxon>
        <taxon>Neofusicoccum</taxon>
    </lineage>
</organism>
<dbReference type="EMBL" id="BSXG01000003">
    <property type="protein sequence ID" value="GME22740.1"/>
    <property type="molecule type" value="Genomic_DNA"/>
</dbReference>
<name>A0ACB5RQD8_9PEZI</name>
<protein>
    <submittedName>
        <fullName evidence="1">Alkyl hydroperoxide reductase subunit C</fullName>
    </submittedName>
</protein>
<proteinExistence type="predicted"/>
<reference evidence="1" key="1">
    <citation type="submission" date="2024-09" db="EMBL/GenBank/DDBJ databases">
        <title>Draft Genome Sequences of Neofusicoccum parvum.</title>
        <authorList>
            <person name="Ashida A."/>
            <person name="Camagna M."/>
            <person name="Tanaka A."/>
            <person name="Takemoto D."/>
        </authorList>
    </citation>
    <scope>NUCLEOTIDE SEQUENCE</scope>
    <source>
        <strain evidence="1">PPO83</strain>
    </source>
</reference>
<dbReference type="Proteomes" id="UP001165186">
    <property type="component" value="Unassembled WGS sequence"/>
</dbReference>
<evidence type="ECO:0000313" key="1">
    <source>
        <dbReference type="EMBL" id="GME22740.1"/>
    </source>
</evidence>
<sequence>MTFQQELTSWLSPEAKKTHEAPALGSKAPSSDQLPVPGADGKPVVVTFLRHCGCPFAEKTFRNLREAASRNPDIRFVAVSHSDRGSTERWLAAVGGGTGGVALVVDAERELFARWGLGTSSLWHVLSPWSMYSVYRLGADEGIWNRPTESGNRWQTAGSFVADAGGVVRWGGPARQADDVPDFGLAVRALRERAGQ</sequence>
<comment type="caution">
    <text evidence="1">The sequence shown here is derived from an EMBL/GenBank/DDBJ whole genome shotgun (WGS) entry which is preliminary data.</text>
</comment>
<gene>
    <name evidence="1" type="primary">g2478</name>
    <name evidence="1" type="ORF">NpPPO83_00002478</name>
</gene>
<keyword evidence="2" id="KW-1185">Reference proteome</keyword>
<accession>A0ACB5RQD8</accession>
<evidence type="ECO:0000313" key="2">
    <source>
        <dbReference type="Proteomes" id="UP001165186"/>
    </source>
</evidence>